<reference evidence="3" key="1">
    <citation type="submission" date="2025-08" db="UniProtKB">
        <authorList>
            <consortium name="RefSeq"/>
        </authorList>
    </citation>
    <scope>IDENTIFICATION</scope>
    <source>
        <tissue evidence="3">Whole body</tissue>
    </source>
</reference>
<feature type="compositionally biased region" description="Pro residues" evidence="1">
    <location>
        <begin position="1079"/>
        <end position="1095"/>
    </location>
</feature>
<evidence type="ECO:0000313" key="3">
    <source>
        <dbReference type="RefSeq" id="XP_015174439.1"/>
    </source>
</evidence>
<accession>A0ABM1I2K2</accession>
<feature type="compositionally biased region" description="Low complexity" evidence="1">
    <location>
        <begin position="1245"/>
        <end position="1256"/>
    </location>
</feature>
<feature type="compositionally biased region" description="Low complexity" evidence="1">
    <location>
        <begin position="258"/>
        <end position="267"/>
    </location>
</feature>
<feature type="region of interest" description="Disordered" evidence="1">
    <location>
        <begin position="1057"/>
        <end position="1191"/>
    </location>
</feature>
<feature type="compositionally biased region" description="Low complexity" evidence="1">
    <location>
        <begin position="149"/>
        <end position="158"/>
    </location>
</feature>
<evidence type="ECO:0000313" key="2">
    <source>
        <dbReference type="Proteomes" id="UP000694924"/>
    </source>
</evidence>
<feature type="region of interest" description="Disordered" evidence="1">
    <location>
        <begin position="749"/>
        <end position="911"/>
    </location>
</feature>
<feature type="compositionally biased region" description="Low complexity" evidence="1">
    <location>
        <begin position="1149"/>
        <end position="1158"/>
    </location>
</feature>
<feature type="compositionally biased region" description="Low complexity" evidence="1">
    <location>
        <begin position="108"/>
        <end position="125"/>
    </location>
</feature>
<feature type="region of interest" description="Disordered" evidence="1">
    <location>
        <begin position="97"/>
        <end position="125"/>
    </location>
</feature>
<name>A0ABM1I2K2_POLDO</name>
<feature type="compositionally biased region" description="Low complexity" evidence="1">
    <location>
        <begin position="1168"/>
        <end position="1182"/>
    </location>
</feature>
<feature type="compositionally biased region" description="Low complexity" evidence="1">
    <location>
        <begin position="1012"/>
        <end position="1022"/>
    </location>
</feature>
<feature type="compositionally biased region" description="Gly residues" evidence="1">
    <location>
        <begin position="839"/>
        <end position="848"/>
    </location>
</feature>
<sequence>MISWSATMSLTQISKYVLATWLLTTVGAITVSIDRSDIKTSPTRSSMIANGWRPLANGYEDSIGTNVQSAVVNHLDRNLQQQPHPVLSKLQEHMLASEKHKPHRNNKNKPSGSSSSSQQDYSPPSILGSFTVFGNAAAKARGEPQKVSQQQQQQQQQQGHVKSNVNKYVGSETREYTFLIPPPKDVYRFEHSEPPRKVVRDNSYSIVNDFLRQPAYVPPQVHQVIPDAVRAATYFIKGYTSTANPTQVTSGGKIRPHSSSSSSSSSSSFFNGYSGVPQILQPPRHPAKPFESLKISGNAKPYLQPPSSEITSDFVKDDRLNEHKRRPGYDRFQPSQINGQSGNFYTQINHPTNHYKTSYERDPSFLVHESHELSYVTPSSIYNNEYNNFRPSVPYDTLLPPEVYSTSSIGTSSTTIAPPVHQETSSKYLYSNDVVRDDDYYKNIQSTSTTTTTIKQPDNTVPTSGITNTYYVSEQQDLTPPPQSWPITKNKYTSDINEVLPRVNPPNKFSPDVIQPSQLPQVPKMVYVRPQVQQYQSSIVPSQQEYETPESISLKHFNEQQFIIQQQLVQRDRQRLAEQERQQQLEIERQQQEELKKHQEELDKLIKQQKEEEEQQIQQQQQQQQQGADEFSADKNITEQIEFSKIGNGQTPYTVQFTQFDIPRVTSQSPIHYNEQNTFEENNKSHGSQIQQPEAAIVPLKTSFENQQYQTQFNYNQQQQQQYNNNYQQELNNPQQEYVNQEYVNYRETELPSQKQHKPPSRDSSRRKKPVTTISSSSVGYESAITTEVPTQQPETLVPYTFPVEELPSTHTTASPEPITFPSSFPSTTSRSRTRRPGGSSGGGGGSGQRRRRPSTTTPEPVTVLEGEYYEKYDEQQQQQQQQQLDSSKRRRVKPTQQTTNEETHLERRPNIRKRPGNRIRVNHGEPYEAEIVTEVIQTPVNIFKDNTEQQQHSDKYVDDNRYTSNLPHNQYHDYTSPVSQYNDDHRDYTTEIIQSEYQTELTKNNNDKSHGSNNNNHYNNNHYHHRQNNNNPNVVTNIPLEDLFVKTDGYYFDNGATTSSPTIASSSTTTTTTTTTPTPTPTPSPPPPSSPPPTTTSIVKTVTQSSHVSSTTSRLKIRPMRFGNTTRPRFSIKDYKTRMDYKNRLAQTSTTEPTTPTVQSKQRHSSFKSQSNNNQQQQHNDYSNKENTGRYKYMSRTNHRTTTINPINESENNFDDTSPTSSTTERPISRFIPKRRPINNNLYRSRISATSTTTSNPNRSQQQVESENNSKTSTVRSENVFSSSIRRRPVNKNRHSTYKESNNSNYRDSNNNNNNNNNKEELSTEMTAEETSFYSPMTTSASSIGHTTNDIVHEKNHQTESSNSDDVVNVHTEEENQSMLTTIKEQSETTSVIPMKIIDDDTDKKIVQENNNQKNKDEITTHFDVTKNNNNNNDDNEEELFAKASQSVADLTSSASALYDKPGMFKAVSPESRVVSPHFKITTDEPTLPIEAFFQELSKKN</sequence>
<feature type="compositionally biased region" description="Basic residues" evidence="1">
    <location>
        <begin position="755"/>
        <end position="770"/>
    </location>
</feature>
<dbReference type="Proteomes" id="UP000694924">
    <property type="component" value="Unplaced"/>
</dbReference>
<feature type="compositionally biased region" description="Polar residues" evidence="1">
    <location>
        <begin position="772"/>
        <end position="795"/>
    </location>
</feature>
<feature type="compositionally biased region" description="Polar residues" evidence="1">
    <location>
        <begin position="964"/>
        <end position="982"/>
    </location>
</feature>
<feature type="region of interest" description="Disordered" evidence="1">
    <location>
        <begin position="609"/>
        <end position="631"/>
    </location>
</feature>
<feature type="compositionally biased region" description="Low complexity" evidence="1">
    <location>
        <begin position="1058"/>
        <end position="1078"/>
    </location>
</feature>
<feature type="compositionally biased region" description="Polar residues" evidence="1">
    <location>
        <begin position="1203"/>
        <end position="1227"/>
    </location>
</feature>
<feature type="region of interest" description="Disordered" evidence="1">
    <location>
        <begin position="964"/>
        <end position="984"/>
    </location>
</feature>
<feature type="compositionally biased region" description="Basic residues" evidence="1">
    <location>
        <begin position="1286"/>
        <end position="1297"/>
    </location>
</feature>
<organism evidence="2 3">
    <name type="scientific">Polistes dominula</name>
    <name type="common">European paper wasp</name>
    <name type="synonym">Vespa dominula</name>
    <dbReference type="NCBI Taxonomy" id="743375"/>
    <lineage>
        <taxon>Eukaryota</taxon>
        <taxon>Metazoa</taxon>
        <taxon>Ecdysozoa</taxon>
        <taxon>Arthropoda</taxon>
        <taxon>Hexapoda</taxon>
        <taxon>Insecta</taxon>
        <taxon>Pterygota</taxon>
        <taxon>Neoptera</taxon>
        <taxon>Endopterygota</taxon>
        <taxon>Hymenoptera</taxon>
        <taxon>Apocrita</taxon>
        <taxon>Aculeata</taxon>
        <taxon>Vespoidea</taxon>
        <taxon>Vespidae</taxon>
        <taxon>Polistinae</taxon>
        <taxon>Polistini</taxon>
        <taxon>Polistes</taxon>
    </lineage>
</organism>
<feature type="region of interest" description="Disordered" evidence="1">
    <location>
        <begin position="242"/>
        <end position="267"/>
    </location>
</feature>
<dbReference type="GeneID" id="107065348"/>
<proteinExistence type="predicted"/>
<feature type="compositionally biased region" description="Low complexity" evidence="1">
    <location>
        <begin position="616"/>
        <end position="626"/>
    </location>
</feature>
<protein>
    <submittedName>
        <fullName evidence="3">Dual specificity protein kinase splA-like</fullName>
    </submittedName>
</protein>
<feature type="compositionally biased region" description="Polar residues" evidence="1">
    <location>
        <begin position="1257"/>
        <end position="1285"/>
    </location>
</feature>
<gene>
    <name evidence="3" type="primary">LOC107065348</name>
</gene>
<feature type="compositionally biased region" description="Low complexity" evidence="1">
    <location>
        <begin position="815"/>
        <end position="831"/>
    </location>
</feature>
<feature type="compositionally biased region" description="Low complexity" evidence="1">
    <location>
        <begin position="1302"/>
        <end position="1318"/>
    </location>
</feature>
<evidence type="ECO:0000256" key="1">
    <source>
        <dbReference type="SAM" id="MobiDB-lite"/>
    </source>
</evidence>
<dbReference type="RefSeq" id="XP_015174439.1">
    <property type="nucleotide sequence ID" value="XM_015318953.1"/>
</dbReference>
<feature type="compositionally biased region" description="Polar residues" evidence="1">
    <location>
        <begin position="1325"/>
        <end position="1345"/>
    </location>
</feature>
<feature type="region of interest" description="Disordered" evidence="1">
    <location>
        <begin position="1203"/>
        <end position="1345"/>
    </location>
</feature>
<feature type="compositionally biased region" description="Low complexity" evidence="1">
    <location>
        <begin position="1096"/>
        <end position="1114"/>
    </location>
</feature>
<feature type="region of interest" description="Disordered" evidence="1">
    <location>
        <begin position="1004"/>
        <end position="1035"/>
    </location>
</feature>
<keyword evidence="2" id="KW-1185">Reference proteome</keyword>
<feature type="compositionally biased region" description="Basic and acidic residues" evidence="1">
    <location>
        <begin position="1132"/>
        <end position="1144"/>
    </location>
</feature>
<feature type="region of interest" description="Disordered" evidence="1">
    <location>
        <begin position="138"/>
        <end position="164"/>
    </location>
</feature>